<keyword evidence="3" id="KW-1185">Reference proteome</keyword>
<feature type="region of interest" description="Disordered" evidence="1">
    <location>
        <begin position="85"/>
        <end position="135"/>
    </location>
</feature>
<sequence>MKFKKRTVIFTATALLTLGVLNDSDFENKVRATEQNNPLKHEAVTYERSNEVLKHKKNDVEENEERAAASKVNVPVHSQIEKTVQNPVENEKVEQPQISEKPKENNIETTKSAPKPTVHPQTKIVEEKPKQEEQTQVKLSETKIIDGYTYVSLMDDTHENLKHLVAIAKKHDAALYAIENSDCFLMFDNSTDQLIMGFSTGINTVSIENVEVLYDMHPSIKDQIQEVIKTGEPIQVKEGENQGYYISKVDGKIRVSF</sequence>
<accession>A0ABR8SH67</accession>
<comment type="caution">
    <text evidence="2">The sequence shown here is derived from an EMBL/GenBank/DDBJ whole genome shotgun (WGS) entry which is preliminary data.</text>
</comment>
<protein>
    <submittedName>
        <fullName evidence="2">Uncharacterized protein</fullName>
    </submittedName>
</protein>
<dbReference type="EMBL" id="JACSQM010000001">
    <property type="protein sequence ID" value="MBD7962775.1"/>
    <property type="molecule type" value="Genomic_DNA"/>
</dbReference>
<feature type="compositionally biased region" description="Basic and acidic residues" evidence="1">
    <location>
        <begin position="124"/>
        <end position="135"/>
    </location>
</feature>
<reference evidence="2 3" key="1">
    <citation type="submission" date="2020-08" db="EMBL/GenBank/DDBJ databases">
        <title>A Genomic Blueprint of the Chicken Gut Microbiome.</title>
        <authorList>
            <person name="Gilroy R."/>
            <person name="Ravi A."/>
            <person name="Getino M."/>
            <person name="Pursley I."/>
            <person name="Horton D.L."/>
            <person name="Alikhan N.-F."/>
            <person name="Baker D."/>
            <person name="Gharbi K."/>
            <person name="Hall N."/>
            <person name="Watson M."/>
            <person name="Adriaenssens E.M."/>
            <person name="Foster-Nyarko E."/>
            <person name="Jarju S."/>
            <person name="Secka A."/>
            <person name="Antonio M."/>
            <person name="Oren A."/>
            <person name="Chaudhuri R."/>
            <person name="La Ragione R.M."/>
            <person name="Hildebrand F."/>
            <person name="Pallen M.J."/>
        </authorList>
    </citation>
    <scope>NUCLEOTIDE SEQUENCE [LARGE SCALE GENOMIC DNA]</scope>
    <source>
        <strain evidence="2 3">Sa2CUA10</strain>
    </source>
</reference>
<dbReference type="RefSeq" id="WP_191752077.1">
    <property type="nucleotide sequence ID" value="NZ_JACSQM010000001.1"/>
</dbReference>
<proteinExistence type="predicted"/>
<dbReference type="Proteomes" id="UP000603641">
    <property type="component" value="Unassembled WGS sequence"/>
</dbReference>
<name>A0ABR8SH67_9BACL</name>
<evidence type="ECO:0000256" key="1">
    <source>
        <dbReference type="SAM" id="MobiDB-lite"/>
    </source>
</evidence>
<feature type="compositionally biased region" description="Basic and acidic residues" evidence="1">
    <location>
        <begin position="89"/>
        <end position="106"/>
    </location>
</feature>
<gene>
    <name evidence="2" type="ORF">H9648_01825</name>
</gene>
<organism evidence="2 3">
    <name type="scientific">Fictibacillus norfolkensis</name>
    <dbReference type="NCBI Taxonomy" id="2762233"/>
    <lineage>
        <taxon>Bacteria</taxon>
        <taxon>Bacillati</taxon>
        <taxon>Bacillota</taxon>
        <taxon>Bacilli</taxon>
        <taxon>Bacillales</taxon>
        <taxon>Fictibacillaceae</taxon>
        <taxon>Fictibacillus</taxon>
    </lineage>
</organism>
<evidence type="ECO:0000313" key="2">
    <source>
        <dbReference type="EMBL" id="MBD7962775.1"/>
    </source>
</evidence>
<evidence type="ECO:0000313" key="3">
    <source>
        <dbReference type="Proteomes" id="UP000603641"/>
    </source>
</evidence>